<gene>
    <name evidence="2" type="ORF">ACHAWO_008407</name>
</gene>
<keyword evidence="1" id="KW-0732">Signal</keyword>
<proteinExistence type="predicted"/>
<evidence type="ECO:0000256" key="1">
    <source>
        <dbReference type="SAM" id="SignalP"/>
    </source>
</evidence>
<keyword evidence="3" id="KW-1185">Reference proteome</keyword>
<evidence type="ECO:0000313" key="2">
    <source>
        <dbReference type="EMBL" id="KAL3792536.1"/>
    </source>
</evidence>
<sequence>MKSILVLLSLAGVLFAIQILHLSHLSKVDAQSSDALLFLAPLGAREKVAKDDTSLDANQVVGSGAGDIKESSEPIQAGQQQVDTDLVHNYKCYPPRHWSSPNITNTIVYIELAWVNLHSETFYSYVHYFCSCQSDKHPQWRLDTSSVPHFYFGPEDFVKDDLRRILHEYNQTTCGPILFGTPSDPKVTVHTTTYASDWYGRNQKFPHSDKMNQPGHIFICHNDAPMVEGVENIFFLTPAHSRYVFPSYFPSTIVERAQRSLEKKPNNPPVFLVMGSFHKRAGNQKRNVLSLKRAMAQHRDANFTIHFLGGGADDATNETLIDYIKEHFGVDYNKVRLTPNSEADVFMENVGAADVILPLVDETNFGIEYQNGKRLTSAVSWALGFNKRMVLYRPLADIFGIQEKIGMYWLYDNATQFSNAFASCSERLNKLAL</sequence>
<comment type="caution">
    <text evidence="2">The sequence shown here is derived from an EMBL/GenBank/DDBJ whole genome shotgun (WGS) entry which is preliminary data.</text>
</comment>
<protein>
    <submittedName>
        <fullName evidence="2">Uncharacterized protein</fullName>
    </submittedName>
</protein>
<dbReference type="AlphaFoldDB" id="A0ABD3PXT7"/>
<reference evidence="2 3" key="1">
    <citation type="submission" date="2024-10" db="EMBL/GenBank/DDBJ databases">
        <title>Updated reference genomes for cyclostephanoid diatoms.</title>
        <authorList>
            <person name="Roberts W.R."/>
            <person name="Alverson A.J."/>
        </authorList>
    </citation>
    <scope>NUCLEOTIDE SEQUENCE [LARGE SCALE GENOMIC DNA]</scope>
    <source>
        <strain evidence="2 3">AJA010-31</strain>
    </source>
</reference>
<dbReference type="Proteomes" id="UP001530400">
    <property type="component" value="Unassembled WGS sequence"/>
</dbReference>
<accession>A0ABD3PXT7</accession>
<dbReference type="EMBL" id="JALLPJ020000426">
    <property type="protein sequence ID" value="KAL3792536.1"/>
    <property type="molecule type" value="Genomic_DNA"/>
</dbReference>
<organism evidence="2 3">
    <name type="scientific">Cyclotella atomus</name>
    <dbReference type="NCBI Taxonomy" id="382360"/>
    <lineage>
        <taxon>Eukaryota</taxon>
        <taxon>Sar</taxon>
        <taxon>Stramenopiles</taxon>
        <taxon>Ochrophyta</taxon>
        <taxon>Bacillariophyta</taxon>
        <taxon>Coscinodiscophyceae</taxon>
        <taxon>Thalassiosirophycidae</taxon>
        <taxon>Stephanodiscales</taxon>
        <taxon>Stephanodiscaceae</taxon>
        <taxon>Cyclotella</taxon>
    </lineage>
</organism>
<name>A0ABD3PXT7_9STRA</name>
<evidence type="ECO:0000313" key="3">
    <source>
        <dbReference type="Proteomes" id="UP001530400"/>
    </source>
</evidence>
<feature type="signal peptide" evidence="1">
    <location>
        <begin position="1"/>
        <end position="16"/>
    </location>
</feature>
<feature type="chain" id="PRO_5044742712" evidence="1">
    <location>
        <begin position="17"/>
        <end position="433"/>
    </location>
</feature>